<gene>
    <name evidence="4" type="ORF">ABDJ85_08095</name>
</gene>
<proteinExistence type="predicted"/>
<feature type="domain" description="Sulfatase N-terminal" evidence="3">
    <location>
        <begin position="149"/>
        <end position="381"/>
    </location>
</feature>
<organism evidence="4 5">
    <name type="scientific">Roseateles paludis</name>
    <dbReference type="NCBI Taxonomy" id="3145238"/>
    <lineage>
        <taxon>Bacteria</taxon>
        <taxon>Pseudomonadati</taxon>
        <taxon>Pseudomonadota</taxon>
        <taxon>Betaproteobacteria</taxon>
        <taxon>Burkholderiales</taxon>
        <taxon>Sphaerotilaceae</taxon>
        <taxon>Roseateles</taxon>
    </lineage>
</organism>
<sequence length="518" mass="59240">MNVLFIMSDQLRWDHVSCAGHPYLRTANIDALAARGVRFTQAYVNSGVCGPSRMSYYTGRYPISHGATWNRVPLSVGEMTLGEYLRAAGGGQDLWLAGKTHVLPDIEGLKRLSIEGQTELGHLLAHGGFREVERYDGHHETGPGDAYSRFLRDQGYASEHPWSDYVISAIDKAGQVVSGWQMRNVHLPARVAEAHSETAYMTDQAIGFMRRQGSRPWVLHLSYVKPHWPYMAPSPYHARYRDDQCLPTVKTEAELADAHPALAAYRQHEECLAFARDEVVRKVRPAYQGLIHQLDDHLGRLFEAMDQLGRLKDTLIIFCADHGDFLGDHWLGEKELFYDTVQRVPFIVVDPRPEADVTRGSTDERFVECVDVVPTVLDALGLPIPHHRIEGESLLPLLHGQQPAWRQAVYSELDYSFREARLQLGRSPQQSRAFSLRTTRWCYVYWLDLPEQLYDLQADPNQLVDLGREPATEAVRRQMREQLLDFLARRKHRTTVSDEFIEQRTNQHKQAGVFYGQW</sequence>
<dbReference type="Proteomes" id="UP001495147">
    <property type="component" value="Unassembled WGS sequence"/>
</dbReference>
<dbReference type="EMBL" id="JBDPZD010000002">
    <property type="protein sequence ID" value="MEO3691426.1"/>
    <property type="molecule type" value="Genomic_DNA"/>
</dbReference>
<reference evidence="4 5" key="1">
    <citation type="submission" date="2024-05" db="EMBL/GenBank/DDBJ databases">
        <title>Roseateles sp. DJS-2-20 16S ribosomal RNA gene Genome sequencing and assembly.</title>
        <authorList>
            <person name="Woo H."/>
        </authorList>
    </citation>
    <scope>NUCLEOTIDE SEQUENCE [LARGE SCALE GENOMIC DNA]</scope>
    <source>
        <strain evidence="4 5">DJS-2-20</strain>
    </source>
</reference>
<accession>A0ABV0G129</accession>
<protein>
    <submittedName>
        <fullName evidence="4">Sulfatase-like hydrolase/transferase</fullName>
    </submittedName>
</protein>
<dbReference type="SUPFAM" id="SSF53649">
    <property type="entry name" value="Alkaline phosphatase-like"/>
    <property type="match status" value="1"/>
</dbReference>
<dbReference type="Pfam" id="PF00884">
    <property type="entry name" value="Sulfatase"/>
    <property type="match status" value="2"/>
</dbReference>
<evidence type="ECO:0000256" key="2">
    <source>
        <dbReference type="ARBA" id="ARBA00022801"/>
    </source>
</evidence>
<keyword evidence="2" id="KW-0378">Hydrolase</keyword>
<dbReference type="PANTHER" id="PTHR45953">
    <property type="entry name" value="IDURONATE 2-SULFATASE"/>
    <property type="match status" value="1"/>
</dbReference>
<dbReference type="InterPro" id="IPR000917">
    <property type="entry name" value="Sulfatase_N"/>
</dbReference>
<comment type="caution">
    <text evidence="4">The sequence shown here is derived from an EMBL/GenBank/DDBJ whole genome shotgun (WGS) entry which is preliminary data.</text>
</comment>
<evidence type="ECO:0000259" key="3">
    <source>
        <dbReference type="Pfam" id="PF00884"/>
    </source>
</evidence>
<evidence type="ECO:0000313" key="4">
    <source>
        <dbReference type="EMBL" id="MEO3691426.1"/>
    </source>
</evidence>
<dbReference type="InterPro" id="IPR017850">
    <property type="entry name" value="Alkaline_phosphatase_core_sf"/>
</dbReference>
<dbReference type="RefSeq" id="WP_347704248.1">
    <property type="nucleotide sequence ID" value="NZ_JBDPZD010000002.1"/>
</dbReference>
<name>A0ABV0G129_9BURK</name>
<dbReference type="Gene3D" id="3.40.720.10">
    <property type="entry name" value="Alkaline Phosphatase, subunit A"/>
    <property type="match status" value="1"/>
</dbReference>
<evidence type="ECO:0000256" key="1">
    <source>
        <dbReference type="ARBA" id="ARBA00022723"/>
    </source>
</evidence>
<dbReference type="PANTHER" id="PTHR45953:SF1">
    <property type="entry name" value="IDURONATE 2-SULFATASE"/>
    <property type="match status" value="1"/>
</dbReference>
<evidence type="ECO:0000313" key="5">
    <source>
        <dbReference type="Proteomes" id="UP001495147"/>
    </source>
</evidence>
<keyword evidence="5" id="KW-1185">Reference proteome</keyword>
<feature type="domain" description="Sulfatase N-terminal" evidence="3">
    <location>
        <begin position="2"/>
        <end position="89"/>
    </location>
</feature>
<keyword evidence="1" id="KW-0479">Metal-binding</keyword>